<comment type="caution">
    <text evidence="1">Lacks conserved residue(s) required for the propagation of feature annotation.</text>
</comment>
<keyword evidence="5" id="KW-1185">Reference proteome</keyword>
<sequence length="379" mass="43090">MAVSNFKFPFYRYNFIIEKDGTRKSTTLCTKGSKNCYLKTKVVYNHISEKRFILIDDEYEEGVGIHLFHTEVWEEPDGVQSVFSSTNNLSVEVVLGDFGFSFQKTLLNKTYENIIALYQDVEKKIWIPYNRDGNIFVSKSLMSYRCQGYAGINCEHDCMKEHKSIECHRDMNEKTCKEKSDDPSTYFKCQTDQNPCKNGALCIKVGGSVRKVNKDITYCVCPQYFRGSTCEDFYCDIPCDPRHSVCGPNNKCLCTASHKGGDFCNETICPVDGKICENGGIVNTILCICDTQAYGGIKCEHSCNPRCINGVCVAFNKSQNKIQKQSQNTRANKYDPSVVLLIVLIVLILVLYVFNKRRDKHTFIIEDYQNEPATSTSSK</sequence>
<dbReference type="AlphaFoldDB" id="A0A0C2ILT8"/>
<dbReference type="PROSITE" id="PS00022">
    <property type="entry name" value="EGF_1"/>
    <property type="match status" value="1"/>
</dbReference>
<protein>
    <recommendedName>
        <fullName evidence="3">EGF-like domain-containing protein</fullName>
    </recommendedName>
</protein>
<keyword evidence="2" id="KW-0812">Transmembrane</keyword>
<keyword evidence="2" id="KW-0472">Membrane</keyword>
<dbReference type="InterPro" id="IPR000742">
    <property type="entry name" value="EGF"/>
</dbReference>
<name>A0A0C2ILT8_THEKT</name>
<organism evidence="4 5">
    <name type="scientific">Thelohanellus kitauei</name>
    <name type="common">Myxosporean</name>
    <dbReference type="NCBI Taxonomy" id="669202"/>
    <lineage>
        <taxon>Eukaryota</taxon>
        <taxon>Metazoa</taxon>
        <taxon>Cnidaria</taxon>
        <taxon>Myxozoa</taxon>
        <taxon>Myxosporea</taxon>
        <taxon>Bivalvulida</taxon>
        <taxon>Platysporina</taxon>
        <taxon>Myxobolidae</taxon>
        <taxon>Thelohanellus</taxon>
    </lineage>
</organism>
<evidence type="ECO:0000256" key="2">
    <source>
        <dbReference type="SAM" id="Phobius"/>
    </source>
</evidence>
<feature type="domain" description="EGF-like" evidence="3">
    <location>
        <begin position="260"/>
        <end position="300"/>
    </location>
</feature>
<feature type="domain" description="EGF-like" evidence="3">
    <location>
        <begin position="185"/>
        <end position="231"/>
    </location>
</feature>
<feature type="transmembrane region" description="Helical" evidence="2">
    <location>
        <begin position="334"/>
        <end position="354"/>
    </location>
</feature>
<evidence type="ECO:0000259" key="3">
    <source>
        <dbReference type="PROSITE" id="PS50026"/>
    </source>
</evidence>
<proteinExistence type="predicted"/>
<reference evidence="4 5" key="1">
    <citation type="journal article" date="2014" name="Genome Biol. Evol.">
        <title>The genome of the myxosporean Thelohanellus kitauei shows adaptations to nutrient acquisition within its fish host.</title>
        <authorList>
            <person name="Yang Y."/>
            <person name="Xiong J."/>
            <person name="Zhou Z."/>
            <person name="Huo F."/>
            <person name="Miao W."/>
            <person name="Ran C."/>
            <person name="Liu Y."/>
            <person name="Zhang J."/>
            <person name="Feng J."/>
            <person name="Wang M."/>
            <person name="Wang M."/>
            <person name="Wang L."/>
            <person name="Yao B."/>
        </authorList>
    </citation>
    <scope>NUCLEOTIDE SEQUENCE [LARGE SCALE GENOMIC DNA]</scope>
    <source>
        <strain evidence="4">Wuqing</strain>
    </source>
</reference>
<dbReference type="Proteomes" id="UP000031668">
    <property type="component" value="Unassembled WGS sequence"/>
</dbReference>
<feature type="disulfide bond" evidence="1">
    <location>
        <begin position="221"/>
        <end position="230"/>
    </location>
</feature>
<dbReference type="EMBL" id="JWZT01003532">
    <property type="protein sequence ID" value="KII66409.1"/>
    <property type="molecule type" value="Genomic_DNA"/>
</dbReference>
<dbReference type="PROSITE" id="PS50026">
    <property type="entry name" value="EGF_3"/>
    <property type="match status" value="2"/>
</dbReference>
<evidence type="ECO:0000256" key="1">
    <source>
        <dbReference type="PROSITE-ProRule" id="PRU00076"/>
    </source>
</evidence>
<keyword evidence="1" id="KW-0245">EGF-like domain</keyword>
<gene>
    <name evidence="4" type="ORF">RF11_02051</name>
</gene>
<comment type="caution">
    <text evidence="4">The sequence shown here is derived from an EMBL/GenBank/DDBJ whole genome shotgun (WGS) entry which is preliminary data.</text>
</comment>
<accession>A0A0C2ILT8</accession>
<evidence type="ECO:0000313" key="4">
    <source>
        <dbReference type="EMBL" id="KII66409.1"/>
    </source>
</evidence>
<keyword evidence="1" id="KW-1015">Disulfide bond</keyword>
<keyword evidence="2" id="KW-1133">Transmembrane helix</keyword>
<dbReference type="Gene3D" id="2.10.25.10">
    <property type="entry name" value="Laminin"/>
    <property type="match status" value="1"/>
</dbReference>
<dbReference type="OrthoDB" id="430340at2759"/>
<evidence type="ECO:0000313" key="5">
    <source>
        <dbReference type="Proteomes" id="UP000031668"/>
    </source>
</evidence>